<keyword evidence="2" id="KW-0812">Transmembrane</keyword>
<name>A0A2P5I6N6_DIAHE</name>
<keyword evidence="4" id="KW-1185">Reference proteome</keyword>
<proteinExistence type="predicted"/>
<dbReference type="OrthoDB" id="5218156at2759"/>
<keyword evidence="2" id="KW-1133">Transmembrane helix</keyword>
<protein>
    <submittedName>
        <fullName evidence="3">Uncharacterized protein</fullName>
    </submittedName>
</protein>
<accession>A0A2P5I6N6</accession>
<evidence type="ECO:0000256" key="2">
    <source>
        <dbReference type="SAM" id="Phobius"/>
    </source>
</evidence>
<organism evidence="3 4">
    <name type="scientific">Diaporthe helianthi</name>
    <dbReference type="NCBI Taxonomy" id="158607"/>
    <lineage>
        <taxon>Eukaryota</taxon>
        <taxon>Fungi</taxon>
        <taxon>Dikarya</taxon>
        <taxon>Ascomycota</taxon>
        <taxon>Pezizomycotina</taxon>
        <taxon>Sordariomycetes</taxon>
        <taxon>Sordariomycetidae</taxon>
        <taxon>Diaporthales</taxon>
        <taxon>Diaporthaceae</taxon>
        <taxon>Diaporthe</taxon>
    </lineage>
</organism>
<keyword evidence="2" id="KW-0472">Membrane</keyword>
<evidence type="ECO:0000313" key="3">
    <source>
        <dbReference type="EMBL" id="POS78173.1"/>
    </source>
</evidence>
<dbReference type="InParanoid" id="A0A2P5I6N6"/>
<dbReference type="EMBL" id="MAVT02000207">
    <property type="protein sequence ID" value="POS78173.1"/>
    <property type="molecule type" value="Genomic_DNA"/>
</dbReference>
<evidence type="ECO:0000313" key="4">
    <source>
        <dbReference type="Proteomes" id="UP000094444"/>
    </source>
</evidence>
<feature type="compositionally biased region" description="Basic and acidic residues" evidence="1">
    <location>
        <begin position="145"/>
        <end position="161"/>
    </location>
</feature>
<sequence length="184" mass="20687">MATGTASDKAISLDTSDRQIKFVQGSDSSWALDLNTLVTIVFGVISIAFQAGQMYYARARQKVGPIQEDIENGRERIFARRQEAQFIMWRPQHNWNELEEYQAPETARGRPVPNVTSRGGAPRQVLRRDDGGQAGGTGHMPPGYVDRRIPWQNNDWERDSSPRLTPTGTGLERHYAPRQQPGPV</sequence>
<gene>
    <name evidence="3" type="ORF">DHEL01_v203437</name>
</gene>
<feature type="region of interest" description="Disordered" evidence="1">
    <location>
        <begin position="104"/>
        <end position="184"/>
    </location>
</feature>
<feature type="transmembrane region" description="Helical" evidence="2">
    <location>
        <begin position="37"/>
        <end position="57"/>
    </location>
</feature>
<evidence type="ECO:0000256" key="1">
    <source>
        <dbReference type="SAM" id="MobiDB-lite"/>
    </source>
</evidence>
<dbReference type="Proteomes" id="UP000094444">
    <property type="component" value="Unassembled WGS sequence"/>
</dbReference>
<dbReference type="AlphaFoldDB" id="A0A2P5I6N6"/>
<reference evidence="3" key="1">
    <citation type="submission" date="2017-09" db="EMBL/GenBank/DDBJ databases">
        <title>Polyketide synthases of a Diaporthe helianthi virulent isolate.</title>
        <authorList>
            <person name="Baroncelli R."/>
        </authorList>
    </citation>
    <scope>NUCLEOTIDE SEQUENCE [LARGE SCALE GENOMIC DNA]</scope>
    <source>
        <strain evidence="3">7/96</strain>
    </source>
</reference>
<comment type="caution">
    <text evidence="3">The sequence shown here is derived from an EMBL/GenBank/DDBJ whole genome shotgun (WGS) entry which is preliminary data.</text>
</comment>